<evidence type="ECO:0008006" key="3">
    <source>
        <dbReference type="Google" id="ProtNLM"/>
    </source>
</evidence>
<dbReference type="RefSeq" id="WP_143673355.1">
    <property type="nucleotide sequence ID" value="NZ_JAGJBZ010000001.1"/>
</dbReference>
<name>A0ABU4L590_9ACTN</name>
<evidence type="ECO:0000313" key="2">
    <source>
        <dbReference type="Proteomes" id="UP001271723"/>
    </source>
</evidence>
<protein>
    <recommendedName>
        <fullName evidence="3">Tc1-like transposase DDE domain-containing protein</fullName>
    </recommendedName>
</protein>
<proteinExistence type="predicted"/>
<evidence type="ECO:0000313" key="1">
    <source>
        <dbReference type="EMBL" id="MDX2910858.1"/>
    </source>
</evidence>
<organism evidence="1 2">
    <name type="scientific">Streptomyces griseiscabiei</name>
    <dbReference type="NCBI Taxonomy" id="2993540"/>
    <lineage>
        <taxon>Bacteria</taxon>
        <taxon>Bacillati</taxon>
        <taxon>Actinomycetota</taxon>
        <taxon>Actinomycetes</taxon>
        <taxon>Kitasatosporales</taxon>
        <taxon>Streptomycetaceae</taxon>
        <taxon>Streptomyces</taxon>
    </lineage>
</organism>
<comment type="caution">
    <text evidence="1">The sequence shown here is derived from an EMBL/GenBank/DDBJ whole genome shotgun (WGS) entry which is preliminary data.</text>
</comment>
<gene>
    <name evidence="1" type="ORF">PV517_19400</name>
</gene>
<dbReference type="Proteomes" id="UP001271723">
    <property type="component" value="Unassembled WGS sequence"/>
</dbReference>
<dbReference type="EMBL" id="JARAVY010000007">
    <property type="protein sequence ID" value="MDX2910858.1"/>
    <property type="molecule type" value="Genomic_DNA"/>
</dbReference>
<sequence length="92" mass="10804">MTCYKPGERSRLVYSVREHTGRKDQPTGFGWRDSRDLLIRARNQLGGPIVLVRDNVRLHLTKPLREFIETNADWLTVVLVSGQARHRQPRRR</sequence>
<reference evidence="1 2" key="1">
    <citation type="journal article" date="2023" name="Microb. Genom.">
        <title>Mesoterricola silvestris gen. nov., sp. nov., Mesoterricola sediminis sp. nov., Geothrix oryzae sp. nov., Geothrix edaphica sp. nov., Geothrix rubra sp. nov., and Geothrix limicola sp. nov., six novel members of Acidobacteriota isolated from soils.</title>
        <authorList>
            <person name="Weisberg A.J."/>
            <person name="Pearce E."/>
            <person name="Kramer C.G."/>
            <person name="Chang J.H."/>
            <person name="Clarke C.R."/>
        </authorList>
    </citation>
    <scope>NUCLEOTIDE SEQUENCE [LARGE SCALE GENOMIC DNA]</scope>
    <source>
        <strain evidence="1 2">NRRL_B-2795</strain>
    </source>
</reference>
<keyword evidence="2" id="KW-1185">Reference proteome</keyword>
<accession>A0ABU4L590</accession>